<comment type="caution">
    <text evidence="2">The sequence shown here is derived from an EMBL/GenBank/DDBJ whole genome shotgun (WGS) entry which is preliminary data.</text>
</comment>
<organism evidence="2 3">
    <name type="scientific">Deinandra increscens subsp. villosa</name>
    <dbReference type="NCBI Taxonomy" id="3103831"/>
    <lineage>
        <taxon>Eukaryota</taxon>
        <taxon>Viridiplantae</taxon>
        <taxon>Streptophyta</taxon>
        <taxon>Embryophyta</taxon>
        <taxon>Tracheophyta</taxon>
        <taxon>Spermatophyta</taxon>
        <taxon>Magnoliopsida</taxon>
        <taxon>eudicotyledons</taxon>
        <taxon>Gunneridae</taxon>
        <taxon>Pentapetalae</taxon>
        <taxon>asterids</taxon>
        <taxon>campanulids</taxon>
        <taxon>Asterales</taxon>
        <taxon>Asteraceae</taxon>
        <taxon>Asteroideae</taxon>
        <taxon>Heliantheae alliance</taxon>
        <taxon>Madieae</taxon>
        <taxon>Madiinae</taxon>
        <taxon>Deinandra</taxon>
    </lineage>
</organism>
<dbReference type="Proteomes" id="UP001408789">
    <property type="component" value="Unassembled WGS sequence"/>
</dbReference>
<accession>A0AAP0GXX9</accession>
<reference evidence="2 3" key="1">
    <citation type="submission" date="2024-04" db="EMBL/GenBank/DDBJ databases">
        <title>The reference genome of an endangered Asteraceae, Deinandra increscens subsp. villosa, native to the Central Coast of California.</title>
        <authorList>
            <person name="Guilliams M."/>
            <person name="Hasenstab-Lehman K."/>
            <person name="Meyer R."/>
            <person name="Mcevoy S."/>
        </authorList>
    </citation>
    <scope>NUCLEOTIDE SEQUENCE [LARGE SCALE GENOMIC DNA]</scope>
    <source>
        <tissue evidence="2">Leaf</tissue>
    </source>
</reference>
<keyword evidence="3" id="KW-1185">Reference proteome</keyword>
<keyword evidence="1" id="KW-0732">Signal</keyword>
<evidence type="ECO:0000256" key="1">
    <source>
        <dbReference type="SAM" id="SignalP"/>
    </source>
</evidence>
<evidence type="ECO:0000313" key="2">
    <source>
        <dbReference type="EMBL" id="KAK9064557.1"/>
    </source>
</evidence>
<protein>
    <submittedName>
        <fullName evidence="2">Uncharacterized protein</fullName>
    </submittedName>
</protein>
<name>A0AAP0GXX9_9ASTR</name>
<proteinExistence type="predicted"/>
<feature type="chain" id="PRO_5042987349" evidence="1">
    <location>
        <begin position="22"/>
        <end position="273"/>
    </location>
</feature>
<sequence>MVKLAEFFILFIAVFPSVIISWKPLSCEQSCPGGPFPTVPYPFGFNSGCEIQLNCTSNGDVFIGEFSVQQLNISEGLILVDLPTKCGRPVNALTQLYSEHYAPISTNAILMKNCTKQMDDCVVSMKSLYQDEDCSGAQGGYGNTSCYSSDITRMFLDYENMTSMGCQLLFSGVATEIFEGSSVVSLEAQTVRLGWLVGGSCDCSDHADCTAIVSPVDGSDGHRCKCNSGFDGDGYKAGSGCRGTKGSFYCHLISDFIISSFIILDFFQPILSY</sequence>
<evidence type="ECO:0000313" key="3">
    <source>
        <dbReference type="Proteomes" id="UP001408789"/>
    </source>
</evidence>
<feature type="signal peptide" evidence="1">
    <location>
        <begin position="1"/>
        <end position="21"/>
    </location>
</feature>
<gene>
    <name evidence="2" type="ORF">SSX86_015939</name>
</gene>
<dbReference type="AlphaFoldDB" id="A0AAP0GXX9"/>
<dbReference type="EMBL" id="JBCNJP010000017">
    <property type="protein sequence ID" value="KAK9064557.1"/>
    <property type="molecule type" value="Genomic_DNA"/>
</dbReference>